<evidence type="ECO:0000256" key="1">
    <source>
        <dbReference type="ARBA" id="ARBA00010199"/>
    </source>
</evidence>
<feature type="transmembrane region" description="Helical" evidence="2">
    <location>
        <begin position="133"/>
        <end position="155"/>
    </location>
</feature>
<feature type="transmembrane region" description="Helical" evidence="2">
    <location>
        <begin position="251"/>
        <end position="273"/>
    </location>
</feature>
<comment type="caution">
    <text evidence="3">The sequence shown here is derived from an EMBL/GenBank/DDBJ whole genome shotgun (WGS) entry which is preliminary data.</text>
</comment>
<evidence type="ECO:0000313" key="4">
    <source>
        <dbReference type="Proteomes" id="UP000593562"/>
    </source>
</evidence>
<dbReference type="InParanoid" id="A0A7J7D1H3"/>
<gene>
    <name evidence="3" type="ORF">HS088_TW11G00250</name>
</gene>
<feature type="transmembrane region" description="Helical" evidence="2">
    <location>
        <begin position="207"/>
        <end position="231"/>
    </location>
</feature>
<dbReference type="InterPro" id="IPR002528">
    <property type="entry name" value="MATE_fam"/>
</dbReference>
<reference evidence="3 4" key="1">
    <citation type="journal article" date="2020" name="Nat. Commun.">
        <title>Genome of Tripterygium wilfordii and identification of cytochrome P450 involved in triptolide biosynthesis.</title>
        <authorList>
            <person name="Tu L."/>
            <person name="Su P."/>
            <person name="Zhang Z."/>
            <person name="Gao L."/>
            <person name="Wang J."/>
            <person name="Hu T."/>
            <person name="Zhou J."/>
            <person name="Zhang Y."/>
            <person name="Zhao Y."/>
            <person name="Liu Y."/>
            <person name="Song Y."/>
            <person name="Tong Y."/>
            <person name="Lu Y."/>
            <person name="Yang J."/>
            <person name="Xu C."/>
            <person name="Jia M."/>
            <person name="Peters R.J."/>
            <person name="Huang L."/>
            <person name="Gao W."/>
        </authorList>
    </citation>
    <scope>NUCLEOTIDE SEQUENCE [LARGE SCALE GENOMIC DNA]</scope>
    <source>
        <strain evidence="4">cv. XIE 37</strain>
        <tissue evidence="3">Leaf</tissue>
    </source>
</reference>
<feature type="transmembrane region" description="Helical" evidence="2">
    <location>
        <begin position="175"/>
        <end position="195"/>
    </location>
</feature>
<name>A0A7J7D1H3_TRIWF</name>
<dbReference type="EMBL" id="JAAARO010000011">
    <property type="protein sequence ID" value="KAF5740184.1"/>
    <property type="molecule type" value="Genomic_DNA"/>
</dbReference>
<accession>A0A7J7D1H3</accession>
<keyword evidence="2" id="KW-0472">Membrane</keyword>
<organism evidence="3 4">
    <name type="scientific">Tripterygium wilfordii</name>
    <name type="common">Thunder God vine</name>
    <dbReference type="NCBI Taxonomy" id="458696"/>
    <lineage>
        <taxon>Eukaryota</taxon>
        <taxon>Viridiplantae</taxon>
        <taxon>Streptophyta</taxon>
        <taxon>Embryophyta</taxon>
        <taxon>Tracheophyta</taxon>
        <taxon>Spermatophyta</taxon>
        <taxon>Magnoliopsida</taxon>
        <taxon>eudicotyledons</taxon>
        <taxon>Gunneridae</taxon>
        <taxon>Pentapetalae</taxon>
        <taxon>rosids</taxon>
        <taxon>fabids</taxon>
        <taxon>Celastrales</taxon>
        <taxon>Celastraceae</taxon>
        <taxon>Tripterygium</taxon>
    </lineage>
</organism>
<dbReference type="Pfam" id="PF01554">
    <property type="entry name" value="MatE"/>
    <property type="match status" value="2"/>
</dbReference>
<keyword evidence="2" id="KW-0812">Transmembrane</keyword>
<protein>
    <submittedName>
        <fullName evidence="3">MATE efflux family protein isoform 1</fullName>
    </submittedName>
</protein>
<evidence type="ECO:0000256" key="2">
    <source>
        <dbReference type="SAM" id="Phobius"/>
    </source>
</evidence>
<dbReference type="Proteomes" id="UP000593562">
    <property type="component" value="Unassembled WGS sequence"/>
</dbReference>
<proteinExistence type="inferred from homology"/>
<keyword evidence="2" id="KW-1133">Transmembrane helix</keyword>
<dbReference type="AlphaFoldDB" id="A0A7J7D1H3"/>
<feature type="transmembrane region" description="Helical" evidence="2">
    <location>
        <begin position="98"/>
        <end position="121"/>
    </location>
</feature>
<keyword evidence="4" id="KW-1185">Reference proteome</keyword>
<dbReference type="GO" id="GO:0042910">
    <property type="term" value="F:xenobiotic transmembrane transporter activity"/>
    <property type="evidence" value="ECO:0007669"/>
    <property type="project" value="InterPro"/>
</dbReference>
<sequence length="288" mass="31161">MTGNLKNAMIAVDALSICNTINGWEMMIPLAFFAGVGVRVANELGAGNGKAAKFATKVAVAQSTVIGLIFCVLIMIFRKEFALIFTTSTDVLDEVDKLAFLLAITILLNSVQPVLSGVAVGSGWQATVAYINIGCYYVIGLPLGFLMGWVFHLSVEAEKVRQRVKTWSSPNVSVASWEMMIPLAFFTGAGVRVANELGAGNGKAAKFATEVAVAQSAVIGLIFSAVFMIFPEELASVFTSTAVVLREIDKLVPLIVLSILLNSVQLVLSEFVWHEWLWDRDGKHWLLT</sequence>
<evidence type="ECO:0000313" key="3">
    <source>
        <dbReference type="EMBL" id="KAF5740184.1"/>
    </source>
</evidence>
<dbReference type="GO" id="GO:0015297">
    <property type="term" value="F:antiporter activity"/>
    <property type="evidence" value="ECO:0007669"/>
    <property type="project" value="InterPro"/>
</dbReference>
<dbReference type="PANTHER" id="PTHR11206">
    <property type="entry name" value="MULTIDRUG RESISTANCE PROTEIN"/>
    <property type="match status" value="1"/>
</dbReference>
<feature type="transmembrane region" description="Helical" evidence="2">
    <location>
        <begin position="58"/>
        <end position="78"/>
    </location>
</feature>
<comment type="similarity">
    <text evidence="1">Belongs to the multi antimicrobial extrusion (MATE) (TC 2.A.66.1) family.</text>
</comment>
<dbReference type="GO" id="GO:0016020">
    <property type="term" value="C:membrane"/>
    <property type="evidence" value="ECO:0007669"/>
    <property type="project" value="InterPro"/>
</dbReference>